<keyword evidence="1" id="KW-0812">Transmembrane</keyword>
<dbReference type="AlphaFoldDB" id="A0AAU7C9E5"/>
<feature type="transmembrane region" description="Helical" evidence="1">
    <location>
        <begin position="12"/>
        <end position="32"/>
    </location>
</feature>
<proteinExistence type="predicted"/>
<dbReference type="RefSeq" id="WP_406694611.1">
    <property type="nucleotide sequence ID" value="NZ_CP155447.1"/>
</dbReference>
<protein>
    <submittedName>
        <fullName evidence="2">Uncharacterized protein</fullName>
    </submittedName>
</protein>
<name>A0AAU7C9E5_9BACT</name>
<gene>
    <name evidence="2" type="ORF">V5E97_26435</name>
</gene>
<keyword evidence="1" id="KW-0472">Membrane</keyword>
<accession>A0AAU7C9E5</accession>
<organism evidence="2">
    <name type="scientific">Singulisphaera sp. Ch08</name>
    <dbReference type="NCBI Taxonomy" id="3120278"/>
    <lineage>
        <taxon>Bacteria</taxon>
        <taxon>Pseudomonadati</taxon>
        <taxon>Planctomycetota</taxon>
        <taxon>Planctomycetia</taxon>
        <taxon>Isosphaerales</taxon>
        <taxon>Isosphaeraceae</taxon>
        <taxon>Singulisphaera</taxon>
    </lineage>
</organism>
<evidence type="ECO:0000313" key="2">
    <source>
        <dbReference type="EMBL" id="XBH01866.1"/>
    </source>
</evidence>
<dbReference type="EMBL" id="CP155447">
    <property type="protein sequence ID" value="XBH01866.1"/>
    <property type="molecule type" value="Genomic_DNA"/>
</dbReference>
<keyword evidence="1" id="KW-1133">Transmembrane helix</keyword>
<reference evidence="2" key="1">
    <citation type="submission" date="2024-05" db="EMBL/GenBank/DDBJ databases">
        <title>Planctomycetes of the genus Singulisphaera possess chitinolytic capabilities.</title>
        <authorList>
            <person name="Ivanova A."/>
        </authorList>
    </citation>
    <scope>NUCLEOTIDE SEQUENCE</scope>
    <source>
        <strain evidence="2">Ch08T</strain>
    </source>
</reference>
<sequence length="216" mass="25392">MRLSLLTTRRLTAVVVAVVVIVLLVLGGFLPFTRRAKTCVICRLNRVDSTYGPLPISRLHETNCSRWYAAHVEPEHSHIWEHGTCLYESDLYGTWRAFSCRPGHYPIFMLPTETQMRVYQHFKNPLDAKTLFANLTDAKTYNNRLDQDDEDRGHLTVRAMSEWESAGFPGTWDDWWSRFYARHVSERKEFVEWINSDSKVGFGEWRRQRKLAEKHD</sequence>
<evidence type="ECO:0000256" key="1">
    <source>
        <dbReference type="SAM" id="Phobius"/>
    </source>
</evidence>